<dbReference type="GO" id="GO:0005667">
    <property type="term" value="C:transcription regulator complex"/>
    <property type="evidence" value="ECO:0007669"/>
    <property type="project" value="TreeGrafter"/>
</dbReference>
<evidence type="ECO:0000313" key="5">
    <source>
        <dbReference type="Proteomes" id="UP000887575"/>
    </source>
</evidence>
<dbReference type="Pfam" id="PF10545">
    <property type="entry name" value="MADF_DNA_bdg"/>
    <property type="match status" value="1"/>
</dbReference>
<accession>A0AAF3EVI3</accession>
<comment type="subcellular location">
    <subcellularLocation>
        <location evidence="1">Nucleus</location>
    </subcellularLocation>
</comment>
<dbReference type="Proteomes" id="UP000887575">
    <property type="component" value="Unassembled WGS sequence"/>
</dbReference>
<reference evidence="6" key="1">
    <citation type="submission" date="2024-02" db="UniProtKB">
        <authorList>
            <consortium name="WormBaseParasite"/>
        </authorList>
    </citation>
    <scope>IDENTIFICATION</scope>
</reference>
<dbReference type="GO" id="GO:0005634">
    <property type="term" value="C:nucleus"/>
    <property type="evidence" value="ECO:0007669"/>
    <property type="project" value="UniProtKB-SubCell"/>
</dbReference>
<feature type="compositionally biased region" description="Basic and acidic residues" evidence="2">
    <location>
        <begin position="195"/>
        <end position="206"/>
    </location>
</feature>
<feature type="compositionally biased region" description="Low complexity" evidence="2">
    <location>
        <begin position="176"/>
        <end position="194"/>
    </location>
</feature>
<keyword evidence="5" id="KW-1185">Reference proteome</keyword>
<dbReference type="PANTHER" id="PTHR12243">
    <property type="entry name" value="MADF DOMAIN TRANSCRIPTION FACTOR"/>
    <property type="match status" value="1"/>
</dbReference>
<feature type="domain" description="BESS" evidence="4">
    <location>
        <begin position="244"/>
        <end position="283"/>
    </location>
</feature>
<dbReference type="GO" id="GO:0003677">
    <property type="term" value="F:DNA binding"/>
    <property type="evidence" value="ECO:0007669"/>
    <property type="project" value="InterPro"/>
</dbReference>
<organism evidence="5 6">
    <name type="scientific">Mesorhabditis belari</name>
    <dbReference type="NCBI Taxonomy" id="2138241"/>
    <lineage>
        <taxon>Eukaryota</taxon>
        <taxon>Metazoa</taxon>
        <taxon>Ecdysozoa</taxon>
        <taxon>Nematoda</taxon>
        <taxon>Chromadorea</taxon>
        <taxon>Rhabditida</taxon>
        <taxon>Rhabditina</taxon>
        <taxon>Rhabditomorpha</taxon>
        <taxon>Rhabditoidea</taxon>
        <taxon>Rhabditidae</taxon>
        <taxon>Mesorhabditinae</taxon>
        <taxon>Mesorhabditis</taxon>
    </lineage>
</organism>
<evidence type="ECO:0000313" key="6">
    <source>
        <dbReference type="WBParaSite" id="MBELARI_LOCUS17764"/>
    </source>
</evidence>
<dbReference type="PANTHER" id="PTHR12243:SF60">
    <property type="entry name" value="SI:CH211-15D5.12-RELATED"/>
    <property type="match status" value="1"/>
</dbReference>
<dbReference type="PROSITE" id="PS51031">
    <property type="entry name" value="BESS"/>
    <property type="match status" value="1"/>
</dbReference>
<dbReference type="SMART" id="SM00595">
    <property type="entry name" value="MADF"/>
    <property type="match status" value="1"/>
</dbReference>
<dbReference type="GO" id="GO:0006357">
    <property type="term" value="P:regulation of transcription by RNA polymerase II"/>
    <property type="evidence" value="ECO:0007669"/>
    <property type="project" value="TreeGrafter"/>
</dbReference>
<feature type="region of interest" description="Disordered" evidence="2">
    <location>
        <begin position="173"/>
        <end position="219"/>
    </location>
</feature>
<evidence type="ECO:0000259" key="4">
    <source>
        <dbReference type="PROSITE" id="PS51031"/>
    </source>
</evidence>
<keyword evidence="1" id="KW-0539">Nucleus</keyword>
<dbReference type="InterPro" id="IPR039353">
    <property type="entry name" value="TF_Adf1"/>
</dbReference>
<feature type="domain" description="MADF" evidence="3">
    <location>
        <begin position="10"/>
        <end position="98"/>
    </location>
</feature>
<dbReference type="InterPro" id="IPR004210">
    <property type="entry name" value="BESS_motif"/>
</dbReference>
<dbReference type="AlphaFoldDB" id="A0AAF3EVI3"/>
<proteinExistence type="predicted"/>
<dbReference type="WBParaSite" id="MBELARI_LOCUS17764">
    <property type="protein sequence ID" value="MBELARI_LOCUS17764"/>
    <property type="gene ID" value="MBELARI_LOCUS17764"/>
</dbReference>
<name>A0AAF3EVI3_9BILA</name>
<evidence type="ECO:0000259" key="3">
    <source>
        <dbReference type="PROSITE" id="PS51029"/>
    </source>
</evidence>
<dbReference type="InterPro" id="IPR006578">
    <property type="entry name" value="MADF-dom"/>
</dbReference>
<evidence type="ECO:0000256" key="1">
    <source>
        <dbReference type="PROSITE-ProRule" id="PRU00371"/>
    </source>
</evidence>
<protein>
    <submittedName>
        <fullName evidence="6">MADF domain-containing protein</fullName>
    </submittedName>
</protein>
<evidence type="ECO:0000256" key="2">
    <source>
        <dbReference type="SAM" id="MobiDB-lite"/>
    </source>
</evidence>
<sequence>MGHQPAFNERLIEEVKKHPSLYNQTKRSFTDTMERMKMWELIAQEIDPKVSGEFAKKRWLQLRDRYRKELKVAIRQNFSVPQRWCYFSHLSWLDPYLKDNLAIPLSTSDRARSVSVDGTLSSPSSHFPQSILFDSFLKREQPELDDGFDEPHFDDEFLRVNVSSALERVLAATLPQSHQSTHSSTSCTQSTSRDSSPKSDHFHLENTEDGPSMRVNGREVNEGNLGEIGKQLVNSNPSINDWVNDEEMLFARIVGLKLRKMSARQRKRVKSDIITLLDESENEDDDDLLKFTPKSIRLS</sequence>
<dbReference type="PROSITE" id="PS51029">
    <property type="entry name" value="MADF"/>
    <property type="match status" value="1"/>
</dbReference>